<dbReference type="InterPro" id="IPR057394">
    <property type="entry name" value="PIGBOS1"/>
</dbReference>
<dbReference type="EMBL" id="JAPQKS010000005">
    <property type="protein sequence ID" value="KAJ5226026.1"/>
    <property type="molecule type" value="Genomic_DNA"/>
</dbReference>
<feature type="region of interest" description="Disordered" evidence="1">
    <location>
        <begin position="35"/>
        <end position="77"/>
    </location>
</feature>
<accession>A0A9W9TKD7</accession>
<dbReference type="RefSeq" id="XP_058329437.1">
    <property type="nucleotide sequence ID" value="XM_058476547.1"/>
</dbReference>
<feature type="compositionally biased region" description="Low complexity" evidence="1">
    <location>
        <begin position="40"/>
        <end position="67"/>
    </location>
</feature>
<gene>
    <name evidence="3" type="ORF">N7468_007251</name>
</gene>
<evidence type="ECO:0000256" key="1">
    <source>
        <dbReference type="SAM" id="MobiDB-lite"/>
    </source>
</evidence>
<dbReference type="Pfam" id="PF23670">
    <property type="entry name" value="PIGBOS1"/>
    <property type="match status" value="1"/>
</dbReference>
<evidence type="ECO:0000313" key="4">
    <source>
        <dbReference type="Proteomes" id="UP001150941"/>
    </source>
</evidence>
<evidence type="ECO:0000256" key="2">
    <source>
        <dbReference type="SAM" id="Phobius"/>
    </source>
</evidence>
<name>A0A9W9TKD7_9EURO</name>
<keyword evidence="2" id="KW-0472">Membrane</keyword>
<sequence>MMSRNLIPAVLAIGVGVFTGYYTFQPAFQEIAIERAHGNSPSNPSNSPAKDPSSSPAQPPKAASSDPVSEESKQARQ</sequence>
<dbReference type="Proteomes" id="UP001150941">
    <property type="component" value="Unassembled WGS sequence"/>
</dbReference>
<reference evidence="3" key="2">
    <citation type="journal article" date="2023" name="IMA Fungus">
        <title>Comparative genomic study of the Penicillium genus elucidates a diverse pangenome and 15 lateral gene transfer events.</title>
        <authorList>
            <person name="Petersen C."/>
            <person name="Sorensen T."/>
            <person name="Nielsen M.R."/>
            <person name="Sondergaard T.E."/>
            <person name="Sorensen J.L."/>
            <person name="Fitzpatrick D.A."/>
            <person name="Frisvad J.C."/>
            <person name="Nielsen K.L."/>
        </authorList>
    </citation>
    <scope>NUCLEOTIDE SEQUENCE</scope>
    <source>
        <strain evidence="3">IBT 19713</strain>
    </source>
</reference>
<keyword evidence="2" id="KW-1133">Transmembrane helix</keyword>
<keyword evidence="2" id="KW-0812">Transmembrane</keyword>
<protein>
    <submittedName>
        <fullName evidence="3">Uncharacterized protein</fullName>
    </submittedName>
</protein>
<organism evidence="3 4">
    <name type="scientific">Penicillium chermesinum</name>
    <dbReference type="NCBI Taxonomy" id="63820"/>
    <lineage>
        <taxon>Eukaryota</taxon>
        <taxon>Fungi</taxon>
        <taxon>Dikarya</taxon>
        <taxon>Ascomycota</taxon>
        <taxon>Pezizomycotina</taxon>
        <taxon>Eurotiomycetes</taxon>
        <taxon>Eurotiomycetidae</taxon>
        <taxon>Eurotiales</taxon>
        <taxon>Aspergillaceae</taxon>
        <taxon>Penicillium</taxon>
    </lineage>
</organism>
<comment type="caution">
    <text evidence="3">The sequence shown here is derived from an EMBL/GenBank/DDBJ whole genome shotgun (WGS) entry which is preliminary data.</text>
</comment>
<dbReference type="AlphaFoldDB" id="A0A9W9TKD7"/>
<feature type="transmembrane region" description="Helical" evidence="2">
    <location>
        <begin position="6"/>
        <end position="24"/>
    </location>
</feature>
<keyword evidence="4" id="KW-1185">Reference proteome</keyword>
<proteinExistence type="predicted"/>
<reference evidence="3" key="1">
    <citation type="submission" date="2022-11" db="EMBL/GenBank/DDBJ databases">
        <authorList>
            <person name="Petersen C."/>
        </authorList>
    </citation>
    <scope>NUCLEOTIDE SEQUENCE</scope>
    <source>
        <strain evidence="3">IBT 19713</strain>
    </source>
</reference>
<evidence type="ECO:0000313" key="3">
    <source>
        <dbReference type="EMBL" id="KAJ5226026.1"/>
    </source>
</evidence>
<dbReference type="GeneID" id="83203850"/>
<dbReference type="OrthoDB" id="4093673at2759"/>